<name>A0ABT5BSS3_9BACT</name>
<evidence type="ECO:0000313" key="1">
    <source>
        <dbReference type="EMBL" id="MDC0675966.1"/>
    </source>
</evidence>
<dbReference type="Proteomes" id="UP001217838">
    <property type="component" value="Unassembled WGS sequence"/>
</dbReference>
<keyword evidence="2" id="KW-1185">Reference proteome</keyword>
<organism evidence="1 2">
    <name type="scientific">Nannocystis radixulma</name>
    <dbReference type="NCBI Taxonomy" id="2995305"/>
    <lineage>
        <taxon>Bacteria</taxon>
        <taxon>Pseudomonadati</taxon>
        <taxon>Myxococcota</taxon>
        <taxon>Polyangia</taxon>
        <taxon>Nannocystales</taxon>
        <taxon>Nannocystaceae</taxon>
        <taxon>Nannocystis</taxon>
    </lineage>
</organism>
<dbReference type="RefSeq" id="WP_272011663.1">
    <property type="nucleotide sequence ID" value="NZ_JAQNDN010000028.1"/>
</dbReference>
<gene>
    <name evidence="1" type="ORF">POL58_50010</name>
</gene>
<protein>
    <submittedName>
        <fullName evidence="1">Uncharacterized protein</fullName>
    </submittedName>
</protein>
<proteinExistence type="predicted"/>
<evidence type="ECO:0000313" key="2">
    <source>
        <dbReference type="Proteomes" id="UP001217838"/>
    </source>
</evidence>
<reference evidence="1 2" key="1">
    <citation type="submission" date="2022-11" db="EMBL/GenBank/DDBJ databases">
        <title>Minimal conservation of predation-associated metabolite biosynthetic gene clusters underscores biosynthetic potential of Myxococcota including descriptions for ten novel species: Archangium lansinium sp. nov., Myxococcus landrumus sp. nov., Nannocystis bai.</title>
        <authorList>
            <person name="Ahearne A."/>
            <person name="Stevens C."/>
            <person name="Dowd S."/>
        </authorList>
    </citation>
    <scope>NUCLEOTIDE SEQUENCE [LARGE SCALE GENOMIC DNA]</scope>
    <source>
        <strain evidence="1 2">NCELM</strain>
    </source>
</reference>
<sequence length="69" mass="7078">MGPSLATSHLEPDQSFDVPLPAAGCYLLGVVEPSGCEVLAPIMTGTLAACEVFPLELSEDQFACPGGAR</sequence>
<comment type="caution">
    <text evidence="1">The sequence shown here is derived from an EMBL/GenBank/DDBJ whole genome shotgun (WGS) entry which is preliminary data.</text>
</comment>
<accession>A0ABT5BSS3</accession>
<dbReference type="EMBL" id="JAQNDN010000028">
    <property type="protein sequence ID" value="MDC0675966.1"/>
    <property type="molecule type" value="Genomic_DNA"/>
</dbReference>